<feature type="transmembrane region" description="Helical" evidence="1">
    <location>
        <begin position="153"/>
        <end position="171"/>
    </location>
</feature>
<sequence length="430" mass="45992">MSRRVQLVEFARDGDWSVVAGAGLFVALAAGGYYYNITFVQLGLVDLGTTVVGLDGDTVSTWMAGFALLTVAVAVATGWTMDRRGWSRSVLTKLRLVTLTVAAQLLLVVVAPLVRSPAGFGALVVWCSLSLGVAVPATFALAVDLVPVPDRGAVGAAATAGAFGIGAVYPLEWDVVAFSRVMAVAIVPALVVLGTLAVRENALVARWDRQRERFGVGRFRRTEDVTTRTLTFWVLVLLLFGAFFVDSLGFLRIVETPSLVGGSWQSPDVGVRVAIAASHVAGAIAAAVLYRNFGRTWLFCWVFGTFAVTHLLYTFAVRFDTGGSVLAMPLFYALAVSLYTTFNFALWADLSTPADVGLHTAVGVGVAGWTATFLSTALALSFEARGVTLLAHLELVNALAVVLTLVVGTLLYVRWALAGRERDRRREVRQ</sequence>
<comment type="caution">
    <text evidence="2">The sequence shown here is derived from an EMBL/GenBank/DDBJ whole genome shotgun (WGS) entry which is preliminary data.</text>
</comment>
<feature type="transmembrane region" description="Helical" evidence="1">
    <location>
        <begin position="94"/>
        <end position="114"/>
    </location>
</feature>
<protein>
    <submittedName>
        <fullName evidence="2">MFS transporter</fullName>
    </submittedName>
</protein>
<dbReference type="InterPro" id="IPR036259">
    <property type="entry name" value="MFS_trans_sf"/>
</dbReference>
<evidence type="ECO:0000313" key="2">
    <source>
        <dbReference type="EMBL" id="MFC5971945.1"/>
    </source>
</evidence>
<proteinExistence type="predicted"/>
<feature type="transmembrane region" description="Helical" evidence="1">
    <location>
        <begin position="395"/>
        <end position="417"/>
    </location>
</feature>
<accession>A0ABD5RN29</accession>
<feature type="transmembrane region" description="Helical" evidence="1">
    <location>
        <begin position="120"/>
        <end position="141"/>
    </location>
</feature>
<reference evidence="2 3" key="1">
    <citation type="journal article" date="2019" name="Int. J. Syst. Evol. Microbiol.">
        <title>The Global Catalogue of Microorganisms (GCM) 10K type strain sequencing project: providing services to taxonomists for standard genome sequencing and annotation.</title>
        <authorList>
            <consortium name="The Broad Institute Genomics Platform"/>
            <consortium name="The Broad Institute Genome Sequencing Center for Infectious Disease"/>
            <person name="Wu L."/>
            <person name="Ma J."/>
        </authorList>
    </citation>
    <scope>NUCLEOTIDE SEQUENCE [LARGE SCALE GENOMIC DNA]</scope>
    <source>
        <strain evidence="2 3">CGMCC 1.12543</strain>
    </source>
</reference>
<feature type="transmembrane region" description="Helical" evidence="1">
    <location>
        <begin position="271"/>
        <end position="290"/>
    </location>
</feature>
<feature type="transmembrane region" description="Helical" evidence="1">
    <location>
        <begin position="329"/>
        <end position="348"/>
    </location>
</feature>
<feature type="transmembrane region" description="Helical" evidence="1">
    <location>
        <begin position="360"/>
        <end position="380"/>
    </location>
</feature>
<evidence type="ECO:0000256" key="1">
    <source>
        <dbReference type="SAM" id="Phobius"/>
    </source>
</evidence>
<keyword evidence="3" id="KW-1185">Reference proteome</keyword>
<dbReference type="SUPFAM" id="SSF103473">
    <property type="entry name" value="MFS general substrate transporter"/>
    <property type="match status" value="1"/>
</dbReference>
<organism evidence="2 3">
    <name type="scientific">Halomarina salina</name>
    <dbReference type="NCBI Taxonomy" id="1872699"/>
    <lineage>
        <taxon>Archaea</taxon>
        <taxon>Methanobacteriati</taxon>
        <taxon>Methanobacteriota</taxon>
        <taxon>Stenosarchaea group</taxon>
        <taxon>Halobacteria</taxon>
        <taxon>Halobacteriales</taxon>
        <taxon>Natronomonadaceae</taxon>
        <taxon>Halomarina</taxon>
    </lineage>
</organism>
<dbReference type="Proteomes" id="UP001596099">
    <property type="component" value="Unassembled WGS sequence"/>
</dbReference>
<feature type="transmembrane region" description="Helical" evidence="1">
    <location>
        <begin position="16"/>
        <end position="35"/>
    </location>
</feature>
<keyword evidence="1" id="KW-0472">Membrane</keyword>
<keyword evidence="1" id="KW-0812">Transmembrane</keyword>
<keyword evidence="1" id="KW-1133">Transmembrane helix</keyword>
<evidence type="ECO:0000313" key="3">
    <source>
        <dbReference type="Proteomes" id="UP001596099"/>
    </source>
</evidence>
<feature type="transmembrane region" description="Helical" evidence="1">
    <location>
        <begin position="230"/>
        <end position="251"/>
    </location>
</feature>
<feature type="transmembrane region" description="Helical" evidence="1">
    <location>
        <begin position="297"/>
        <end position="317"/>
    </location>
</feature>
<dbReference type="RefSeq" id="WP_368408991.1">
    <property type="nucleotide sequence ID" value="NZ_JALLGW010000001.1"/>
</dbReference>
<dbReference type="AlphaFoldDB" id="A0ABD5RN29"/>
<gene>
    <name evidence="2" type="ORF">ACFPYI_11435</name>
</gene>
<feature type="transmembrane region" description="Helical" evidence="1">
    <location>
        <begin position="177"/>
        <end position="198"/>
    </location>
</feature>
<dbReference type="EMBL" id="JBHSQH010000001">
    <property type="protein sequence ID" value="MFC5971945.1"/>
    <property type="molecule type" value="Genomic_DNA"/>
</dbReference>
<feature type="transmembrane region" description="Helical" evidence="1">
    <location>
        <begin position="62"/>
        <end position="82"/>
    </location>
</feature>
<name>A0ABD5RN29_9EURY</name>